<dbReference type="Proteomes" id="UP001189429">
    <property type="component" value="Unassembled WGS sequence"/>
</dbReference>
<name>A0ABN9UC90_9DINO</name>
<proteinExistence type="predicted"/>
<sequence>MGGAMCCAAAAGEPIPEPSRWRDATPVCAEETEPMMYPCGYADIDVDCGRGGNPGAHGRQLWCVALVLLPLAGRDVSHDRVAAVFSGRGLVSLSGARAQDDRAALAAYFPNRHVRRRRARSPDVWVRNEEGDAAVQGRQIRTRRVCTCATAPGRSRSWRSGGGSTFRGAGR</sequence>
<protein>
    <submittedName>
        <fullName evidence="1">Uncharacterized protein</fullName>
    </submittedName>
</protein>
<accession>A0ABN9UC90</accession>
<comment type="caution">
    <text evidence="1">The sequence shown here is derived from an EMBL/GenBank/DDBJ whole genome shotgun (WGS) entry which is preliminary data.</text>
</comment>
<gene>
    <name evidence="1" type="ORF">PCOR1329_LOCUS46785</name>
</gene>
<reference evidence="1" key="1">
    <citation type="submission" date="2023-10" db="EMBL/GenBank/DDBJ databases">
        <authorList>
            <person name="Chen Y."/>
            <person name="Shah S."/>
            <person name="Dougan E. K."/>
            <person name="Thang M."/>
            <person name="Chan C."/>
        </authorList>
    </citation>
    <scope>NUCLEOTIDE SEQUENCE [LARGE SCALE GENOMIC DNA]</scope>
</reference>
<dbReference type="EMBL" id="CAUYUJ010015629">
    <property type="protein sequence ID" value="CAK0856383.1"/>
    <property type="molecule type" value="Genomic_DNA"/>
</dbReference>
<organism evidence="1 2">
    <name type="scientific">Prorocentrum cordatum</name>
    <dbReference type="NCBI Taxonomy" id="2364126"/>
    <lineage>
        <taxon>Eukaryota</taxon>
        <taxon>Sar</taxon>
        <taxon>Alveolata</taxon>
        <taxon>Dinophyceae</taxon>
        <taxon>Prorocentrales</taxon>
        <taxon>Prorocentraceae</taxon>
        <taxon>Prorocentrum</taxon>
    </lineage>
</organism>
<evidence type="ECO:0000313" key="1">
    <source>
        <dbReference type="EMBL" id="CAK0856383.1"/>
    </source>
</evidence>
<evidence type="ECO:0000313" key="2">
    <source>
        <dbReference type="Proteomes" id="UP001189429"/>
    </source>
</evidence>
<keyword evidence="2" id="KW-1185">Reference proteome</keyword>